<dbReference type="InterPro" id="IPR006669">
    <property type="entry name" value="MgtE_transporter"/>
</dbReference>
<dbReference type="PANTHER" id="PTHR43773">
    <property type="entry name" value="MAGNESIUM TRANSPORTER MGTE"/>
    <property type="match status" value="1"/>
</dbReference>
<evidence type="ECO:0000256" key="9">
    <source>
        <dbReference type="RuleBase" id="RU362011"/>
    </source>
</evidence>
<accession>A0A7C4QPK9</accession>
<proteinExistence type="inferred from homology"/>
<evidence type="ECO:0000259" key="10">
    <source>
        <dbReference type="PROSITE" id="PS51371"/>
    </source>
</evidence>
<comment type="function">
    <text evidence="9">Acts as a magnesium transporter.</text>
</comment>
<dbReference type="SMART" id="SM00116">
    <property type="entry name" value="CBS"/>
    <property type="match status" value="2"/>
</dbReference>
<organism evidence="11">
    <name type="scientific">Schlesneria paludicola</name>
    <dbReference type="NCBI Taxonomy" id="360056"/>
    <lineage>
        <taxon>Bacteria</taxon>
        <taxon>Pseudomonadati</taxon>
        <taxon>Planctomycetota</taxon>
        <taxon>Planctomycetia</taxon>
        <taxon>Planctomycetales</taxon>
        <taxon>Planctomycetaceae</taxon>
        <taxon>Schlesneria</taxon>
    </lineage>
</organism>
<feature type="transmembrane region" description="Helical" evidence="9">
    <location>
        <begin position="358"/>
        <end position="378"/>
    </location>
</feature>
<evidence type="ECO:0000256" key="2">
    <source>
        <dbReference type="ARBA" id="ARBA00009749"/>
    </source>
</evidence>
<evidence type="ECO:0000256" key="3">
    <source>
        <dbReference type="ARBA" id="ARBA00022448"/>
    </source>
</evidence>
<dbReference type="InterPro" id="IPR006668">
    <property type="entry name" value="Mg_transptr_MgtE_intracell_dom"/>
</dbReference>
<dbReference type="InterPro" id="IPR000644">
    <property type="entry name" value="CBS_dom"/>
</dbReference>
<evidence type="ECO:0000256" key="5">
    <source>
        <dbReference type="ARBA" id="ARBA00022842"/>
    </source>
</evidence>
<keyword evidence="4 9" id="KW-0812">Transmembrane</keyword>
<comment type="subunit">
    <text evidence="9">Homodimer.</text>
</comment>
<evidence type="ECO:0000256" key="4">
    <source>
        <dbReference type="ARBA" id="ARBA00022692"/>
    </source>
</evidence>
<evidence type="ECO:0000256" key="7">
    <source>
        <dbReference type="ARBA" id="ARBA00023136"/>
    </source>
</evidence>
<dbReference type="GO" id="GO:0015095">
    <property type="term" value="F:magnesium ion transmembrane transporter activity"/>
    <property type="evidence" value="ECO:0007669"/>
    <property type="project" value="UniProtKB-UniRule"/>
</dbReference>
<keyword evidence="3 9" id="KW-0813">Transport</keyword>
<dbReference type="GO" id="GO:0005886">
    <property type="term" value="C:plasma membrane"/>
    <property type="evidence" value="ECO:0007669"/>
    <property type="project" value="UniProtKB-SubCell"/>
</dbReference>
<keyword evidence="6 9" id="KW-1133">Transmembrane helix</keyword>
<dbReference type="InterPro" id="IPR046342">
    <property type="entry name" value="CBS_dom_sf"/>
</dbReference>
<keyword evidence="9" id="KW-1003">Cell membrane</keyword>
<dbReference type="InterPro" id="IPR038076">
    <property type="entry name" value="MgtE_N_sf"/>
</dbReference>
<dbReference type="PROSITE" id="PS51371">
    <property type="entry name" value="CBS"/>
    <property type="match status" value="2"/>
</dbReference>
<dbReference type="PANTHER" id="PTHR43773:SF1">
    <property type="entry name" value="MAGNESIUM TRANSPORTER MGTE"/>
    <property type="match status" value="1"/>
</dbReference>
<dbReference type="SUPFAM" id="SSF161093">
    <property type="entry name" value="MgtE membrane domain-like"/>
    <property type="match status" value="1"/>
</dbReference>
<dbReference type="Pfam" id="PF01769">
    <property type="entry name" value="MgtE"/>
    <property type="match status" value="1"/>
</dbReference>
<sequence>MANPLLLPEIRAMIAEGDEQELSAFLNELHPASVAEFAEGLSVEETWELLSHADVRRQAEVFPFFTPEKQVALVEGIGRERVSRLLEAMSHDDRVDLLKQCDESTVESLLPLVAKADREDIRRLLTYSEHQAGSVMTTDYATLPPEITVQEALDRLRQQAPDKETIYYVYVIDDERHLIGFVSLRGLILAKPTALVRDVMQEEVVAVRADQDKEHVARLLAKFDFLAIPVVDEQNRIIGIVTHDDVLDVLEREATEDALHMAGVGTLHEEYLKAPFSTIWRKRAIWLSCLFVAELFTFTALAQYEDAIASIVALSLFVPLCISTGGNSGSQAATLITRAMALGQITPRMWWSVLRHELVMGLMLGITLGAIGFARAAMTPHSVLGNADRWMLAVVIGQSVAAICLWGTLVGSMLPLAFKKLGFDPGYASSPFVATFVDVTGIVIYFSIAKIWLL</sequence>
<feature type="transmembrane region" description="Helical" evidence="9">
    <location>
        <begin position="390"/>
        <end position="418"/>
    </location>
</feature>
<name>A0A7C4QPK9_9PLAN</name>
<feature type="domain" description="CBS" evidence="10">
    <location>
        <begin position="136"/>
        <end position="199"/>
    </location>
</feature>
<dbReference type="AlphaFoldDB" id="A0A7C4QPK9"/>
<dbReference type="SMART" id="SM00924">
    <property type="entry name" value="MgtE_N"/>
    <property type="match status" value="1"/>
</dbReference>
<keyword evidence="9" id="KW-0479">Metal-binding</keyword>
<comment type="subcellular location">
    <subcellularLocation>
        <location evidence="9">Cell membrane</location>
        <topology evidence="9">Multi-pass membrane protein</topology>
    </subcellularLocation>
    <subcellularLocation>
        <location evidence="1">Membrane</location>
        <topology evidence="1">Multi-pass membrane protein</topology>
    </subcellularLocation>
</comment>
<dbReference type="GO" id="GO:0046872">
    <property type="term" value="F:metal ion binding"/>
    <property type="evidence" value="ECO:0007669"/>
    <property type="project" value="UniProtKB-KW"/>
</dbReference>
<keyword evidence="5 9" id="KW-0460">Magnesium</keyword>
<dbReference type="Gene3D" id="1.25.60.10">
    <property type="entry name" value="MgtE N-terminal domain-like"/>
    <property type="match status" value="1"/>
</dbReference>
<comment type="caution">
    <text evidence="11">The sequence shown here is derived from an EMBL/GenBank/DDBJ whole genome shotgun (WGS) entry which is preliminary data.</text>
</comment>
<evidence type="ECO:0000313" key="11">
    <source>
        <dbReference type="EMBL" id="HGT39644.1"/>
    </source>
</evidence>
<evidence type="ECO:0000256" key="8">
    <source>
        <dbReference type="PROSITE-ProRule" id="PRU00703"/>
    </source>
</evidence>
<dbReference type="SUPFAM" id="SSF54631">
    <property type="entry name" value="CBS-domain pair"/>
    <property type="match status" value="1"/>
</dbReference>
<dbReference type="SUPFAM" id="SSF158791">
    <property type="entry name" value="MgtE N-terminal domain-like"/>
    <property type="match status" value="1"/>
</dbReference>
<feature type="domain" description="CBS" evidence="10">
    <location>
        <begin position="200"/>
        <end position="256"/>
    </location>
</feature>
<comment type="caution">
    <text evidence="9">Lacks conserved residue(s) required for the propagation of feature annotation.</text>
</comment>
<dbReference type="InterPro" id="IPR036739">
    <property type="entry name" value="SLC41_membr_dom_sf"/>
</dbReference>
<dbReference type="NCBIfam" id="TIGR00400">
    <property type="entry name" value="mgtE"/>
    <property type="match status" value="1"/>
</dbReference>
<keyword evidence="7 9" id="KW-0472">Membrane</keyword>
<protein>
    <recommendedName>
        <fullName evidence="9">Magnesium transporter MgtE</fullName>
    </recommendedName>
</protein>
<feature type="transmembrane region" description="Helical" evidence="9">
    <location>
        <begin position="430"/>
        <end position="453"/>
    </location>
</feature>
<comment type="similarity">
    <text evidence="2 9">Belongs to the SLC41A transporter family.</text>
</comment>
<evidence type="ECO:0000256" key="6">
    <source>
        <dbReference type="ARBA" id="ARBA00022989"/>
    </source>
</evidence>
<dbReference type="InterPro" id="IPR006667">
    <property type="entry name" value="SLC41_membr_dom"/>
</dbReference>
<dbReference type="Pfam" id="PF00571">
    <property type="entry name" value="CBS"/>
    <property type="match status" value="2"/>
</dbReference>
<dbReference type="EMBL" id="DSVQ01000012">
    <property type="protein sequence ID" value="HGT39644.1"/>
    <property type="molecule type" value="Genomic_DNA"/>
</dbReference>
<evidence type="ECO:0000256" key="1">
    <source>
        <dbReference type="ARBA" id="ARBA00004141"/>
    </source>
</evidence>
<keyword evidence="8" id="KW-0129">CBS domain</keyword>
<dbReference type="Gene3D" id="1.10.357.20">
    <property type="entry name" value="SLC41 divalent cation transporters, integral membrane domain"/>
    <property type="match status" value="1"/>
</dbReference>
<dbReference type="Pfam" id="PF03448">
    <property type="entry name" value="MgtE_N"/>
    <property type="match status" value="1"/>
</dbReference>
<gene>
    <name evidence="11" type="primary">mgtE</name>
    <name evidence="11" type="ORF">ENS64_10330</name>
</gene>
<dbReference type="Gene3D" id="3.10.580.10">
    <property type="entry name" value="CBS-domain"/>
    <property type="match status" value="1"/>
</dbReference>
<dbReference type="CDD" id="cd04606">
    <property type="entry name" value="CBS_pair_Mg_transporter"/>
    <property type="match status" value="1"/>
</dbReference>
<reference evidence="11" key="1">
    <citation type="journal article" date="2020" name="mSystems">
        <title>Genome- and Community-Level Interaction Insights into Carbon Utilization and Element Cycling Functions of Hydrothermarchaeota in Hydrothermal Sediment.</title>
        <authorList>
            <person name="Zhou Z."/>
            <person name="Liu Y."/>
            <person name="Xu W."/>
            <person name="Pan J."/>
            <person name="Luo Z.H."/>
            <person name="Li M."/>
        </authorList>
    </citation>
    <scope>NUCLEOTIDE SEQUENCE [LARGE SCALE GENOMIC DNA]</scope>
    <source>
        <strain evidence="11">SpSt-508</strain>
    </source>
</reference>